<dbReference type="InterPro" id="IPR009010">
    <property type="entry name" value="Asp_de-COase-like_dom_sf"/>
</dbReference>
<accession>A0A840V5Z1</accession>
<sequence>MTNHWIDLKNADVILAMGGNPASNHPISMKWIMRAREKGAKLICVDPRFSQTAAKADLYAPLRSGTDIAFLGGMINYILDNELYFKEYVVNYTNASFLVNPEFKGPAELDGLFSGYNEQKRNYDKTTWSFQKDENGIALKDPTLQDPNCVFQLLKKHYARYTPEKVSGITGTPLDKLLEVYKLYASTGTPDRVGTECYAMGWTQHTVGTQNIRAMTIIQQLLGNMGMAGGGINALRGEANVQGSTDYGLLFHILPGYNPTPNASLVDLATYNEKNTPTTKEPQSVNWWSNRPKYVVSYLKAVYGDAATRENDFGYSWLPKLDVGQNASWLMIFDKMLKGEFDGFFAWGQNPACSGANSNKTRQALTKLKWMVNVNLYDNETGSFWRGPGMNPKDIQTEVFMLPCASSVEKEGSISNSGRWAQWRYKAVEPVGQSLPDAEIMNELYFKVKELYKKEGGAYPDPIVNLSWDYGERDAAGKIKHVDIHAVAKEINGYFLQDVYDTKVDPPKLIGKKGDLVTSFPSLQADGSTSSGNWLYCNSYILKDGKEVNMMARRGKDDPTGLGLFSGWTWSWPVNRRVIYNRASVDLNGQPWDPKRPLLKFNATKLSPTGTPGVWEGDVVDGGGGPAGSPTGKLPFIMKPDGIASIFGPGLAEGPFPEHYEALECPLEENSMSKQRVNPTIKIFGDEMDAAFSCDARYPFVCSTYRVSEHWQTGCMTRHCSWLLEMQPQNFVEMSVELAKELGMTNGETVVVASGRGEVKAVVLVSERFKPFKIENSTVHQVGVPWHFGWQFPEDGSGYDSANLLTPNVGDANTMIPESKAFMVNVRKA</sequence>
<dbReference type="Pfam" id="PF01568">
    <property type="entry name" value="Molydop_binding"/>
    <property type="match status" value="1"/>
</dbReference>
<dbReference type="CDD" id="cd02792">
    <property type="entry name" value="MopB_CT_Formate-Dh-Na-like"/>
    <property type="match status" value="1"/>
</dbReference>
<dbReference type="GO" id="GO:0030313">
    <property type="term" value="C:cell envelope"/>
    <property type="evidence" value="ECO:0007669"/>
    <property type="project" value="UniProtKB-SubCell"/>
</dbReference>
<feature type="domain" description="Molybdopterin oxidoreductase" evidence="8">
    <location>
        <begin position="2"/>
        <end position="445"/>
    </location>
</feature>
<dbReference type="SUPFAM" id="SSF50692">
    <property type="entry name" value="ADC-like"/>
    <property type="match status" value="1"/>
</dbReference>
<keyword evidence="6" id="KW-0574">Periplasm</keyword>
<keyword evidence="4" id="KW-0411">Iron-sulfur</keyword>
<keyword evidence="11" id="KW-1185">Reference proteome</keyword>
<evidence type="ECO:0000256" key="5">
    <source>
        <dbReference type="ARBA" id="ARBA00022723"/>
    </source>
</evidence>
<comment type="subcellular location">
    <subcellularLocation>
        <location evidence="2">Cell envelope</location>
    </subcellularLocation>
</comment>
<evidence type="ECO:0000256" key="7">
    <source>
        <dbReference type="ARBA" id="ARBA00023002"/>
    </source>
</evidence>
<dbReference type="PANTHER" id="PTHR43598">
    <property type="entry name" value="TUNGSTEN-CONTAINING FORMYLMETHANOFURAN DEHYDROGENASE 2 SUBUNIT B"/>
    <property type="match status" value="1"/>
</dbReference>
<dbReference type="PANTHER" id="PTHR43598:SF1">
    <property type="entry name" value="FORMATE DEHYDROGENASE-O MAJOR SUBUNIT"/>
    <property type="match status" value="1"/>
</dbReference>
<dbReference type="Gene3D" id="3.40.50.740">
    <property type="match status" value="1"/>
</dbReference>
<dbReference type="Proteomes" id="UP000539642">
    <property type="component" value="Unassembled WGS sequence"/>
</dbReference>
<dbReference type="EMBL" id="JACHEO010000023">
    <property type="protein sequence ID" value="MBB5349330.1"/>
    <property type="molecule type" value="Genomic_DNA"/>
</dbReference>
<evidence type="ECO:0000256" key="3">
    <source>
        <dbReference type="ARBA" id="ARBA00010312"/>
    </source>
</evidence>
<dbReference type="GO" id="GO:0043546">
    <property type="term" value="F:molybdopterin cofactor binding"/>
    <property type="evidence" value="ECO:0007669"/>
    <property type="project" value="InterPro"/>
</dbReference>
<keyword evidence="7 10" id="KW-0560">Oxidoreductase</keyword>
<evidence type="ECO:0000259" key="9">
    <source>
        <dbReference type="Pfam" id="PF01568"/>
    </source>
</evidence>
<comment type="cofactor">
    <cofactor evidence="1">
        <name>[4Fe-4S] cluster</name>
        <dbReference type="ChEBI" id="CHEBI:49883"/>
    </cofactor>
</comment>
<dbReference type="GO" id="GO:0051539">
    <property type="term" value="F:4 iron, 4 sulfur cluster binding"/>
    <property type="evidence" value="ECO:0007669"/>
    <property type="project" value="UniProtKB-KW"/>
</dbReference>
<dbReference type="InterPro" id="IPR006657">
    <property type="entry name" value="MoPterin_dinucl-bd_dom"/>
</dbReference>
<dbReference type="AlphaFoldDB" id="A0A840V5Z1"/>
<dbReference type="GO" id="GO:0047111">
    <property type="term" value="F:formate dehydrogenase (cytochrome-c-553) activity"/>
    <property type="evidence" value="ECO:0007669"/>
    <property type="project" value="InterPro"/>
</dbReference>
<gene>
    <name evidence="10" type="ORF">HNQ81_003082</name>
</gene>
<comment type="similarity">
    <text evidence="3">Belongs to the prokaryotic molybdopterin-containing oxidoreductase family.</text>
</comment>
<comment type="caution">
    <text evidence="10">The sequence shown here is derived from an EMBL/GenBank/DDBJ whole genome shotgun (WGS) entry which is preliminary data.</text>
</comment>
<dbReference type="EC" id="1.17.1.9" evidence="10"/>
<dbReference type="GO" id="GO:0030151">
    <property type="term" value="F:molybdenum ion binding"/>
    <property type="evidence" value="ECO:0007669"/>
    <property type="project" value="TreeGrafter"/>
</dbReference>
<proteinExistence type="inferred from homology"/>
<dbReference type="GO" id="GO:0008863">
    <property type="term" value="F:formate dehydrogenase (NAD+) activity"/>
    <property type="evidence" value="ECO:0007669"/>
    <property type="project" value="UniProtKB-EC"/>
</dbReference>
<dbReference type="Gene3D" id="2.40.40.20">
    <property type="match status" value="1"/>
</dbReference>
<organism evidence="10 11">
    <name type="scientific">Desulfoprunum benzoelyticum</name>
    <dbReference type="NCBI Taxonomy" id="1506996"/>
    <lineage>
        <taxon>Bacteria</taxon>
        <taxon>Pseudomonadati</taxon>
        <taxon>Thermodesulfobacteriota</taxon>
        <taxon>Desulfobulbia</taxon>
        <taxon>Desulfobulbales</taxon>
        <taxon>Desulfobulbaceae</taxon>
        <taxon>Desulfoprunum</taxon>
    </lineage>
</organism>
<evidence type="ECO:0000256" key="4">
    <source>
        <dbReference type="ARBA" id="ARBA00022485"/>
    </source>
</evidence>
<dbReference type="GO" id="GO:0009061">
    <property type="term" value="P:anaerobic respiration"/>
    <property type="evidence" value="ECO:0007669"/>
    <property type="project" value="TreeGrafter"/>
</dbReference>
<name>A0A840V5Z1_9BACT</name>
<evidence type="ECO:0000256" key="6">
    <source>
        <dbReference type="ARBA" id="ARBA00022764"/>
    </source>
</evidence>
<reference evidence="10 11" key="1">
    <citation type="submission" date="2020-08" db="EMBL/GenBank/DDBJ databases">
        <title>Genomic Encyclopedia of Type Strains, Phase IV (KMG-IV): sequencing the most valuable type-strain genomes for metagenomic binning, comparative biology and taxonomic classification.</title>
        <authorList>
            <person name="Goeker M."/>
        </authorList>
    </citation>
    <scope>NUCLEOTIDE SEQUENCE [LARGE SCALE GENOMIC DNA]</scope>
    <source>
        <strain evidence="10 11">DSM 28570</strain>
    </source>
</reference>
<evidence type="ECO:0000256" key="2">
    <source>
        <dbReference type="ARBA" id="ARBA00004196"/>
    </source>
</evidence>
<feature type="domain" description="Molybdopterin dinucleotide-binding" evidence="9">
    <location>
        <begin position="701"/>
        <end position="820"/>
    </location>
</feature>
<dbReference type="GO" id="GO:0009055">
    <property type="term" value="F:electron transfer activity"/>
    <property type="evidence" value="ECO:0007669"/>
    <property type="project" value="InterPro"/>
</dbReference>
<dbReference type="Gene3D" id="3.40.228.10">
    <property type="entry name" value="Dimethylsulfoxide Reductase, domain 2"/>
    <property type="match status" value="2"/>
</dbReference>
<evidence type="ECO:0000259" key="8">
    <source>
        <dbReference type="Pfam" id="PF00384"/>
    </source>
</evidence>
<keyword evidence="4" id="KW-0004">4Fe-4S</keyword>
<protein>
    <submittedName>
        <fullName evidence="10">Formate dehydrogenase major subunit</fullName>
        <ecNumber evidence="10">1.17.1.9</ecNumber>
    </submittedName>
</protein>
<keyword evidence="4" id="KW-0408">Iron</keyword>
<dbReference type="Pfam" id="PF00384">
    <property type="entry name" value="Molybdopterin"/>
    <property type="match status" value="1"/>
</dbReference>
<evidence type="ECO:0000313" key="11">
    <source>
        <dbReference type="Proteomes" id="UP000539642"/>
    </source>
</evidence>
<evidence type="ECO:0000313" key="10">
    <source>
        <dbReference type="EMBL" id="MBB5349330.1"/>
    </source>
</evidence>
<dbReference type="SUPFAM" id="SSF53706">
    <property type="entry name" value="Formate dehydrogenase/DMSO reductase, domains 1-3"/>
    <property type="match status" value="1"/>
</dbReference>
<dbReference type="InterPro" id="IPR006656">
    <property type="entry name" value="Mopterin_OxRdtase"/>
</dbReference>
<evidence type="ECO:0000256" key="1">
    <source>
        <dbReference type="ARBA" id="ARBA00001966"/>
    </source>
</evidence>
<keyword evidence="5" id="KW-0479">Metal-binding</keyword>
<dbReference type="NCBIfam" id="TIGR01553">
    <property type="entry name" value="formate-DH-alph"/>
    <property type="match status" value="1"/>
</dbReference>
<dbReference type="InterPro" id="IPR006443">
    <property type="entry name" value="Formate-DH-alph_fdnG"/>
</dbReference>